<evidence type="ECO:0000313" key="1">
    <source>
        <dbReference type="EMBL" id="MFC5651169.1"/>
    </source>
</evidence>
<gene>
    <name evidence="1" type="ORF">ACFPYJ_19065</name>
</gene>
<sequence length="147" mass="15165">MTIQFLDLRISSQDNSDAAPVAIPLAAAPLVFGDIGLQTSGVLAANQGLVRVLLTGYAKVVVSPQFGLLTLQIIRNDEATPIFSTTFGAADNLDNEGWGFSAVDFPSAALVTTGQIRYRVQIFAAAAGSTIGARNFSGTAAAGNFTG</sequence>
<evidence type="ECO:0008006" key="3">
    <source>
        <dbReference type="Google" id="ProtNLM"/>
    </source>
</evidence>
<name>A0ABW0W2K8_9BACL</name>
<protein>
    <recommendedName>
        <fullName evidence="3">Exosporium leader peptide</fullName>
    </recommendedName>
</protein>
<keyword evidence="2" id="KW-1185">Reference proteome</keyword>
<dbReference type="RefSeq" id="WP_379189766.1">
    <property type="nucleotide sequence ID" value="NZ_JBHSOW010000068.1"/>
</dbReference>
<accession>A0ABW0W2K8</accession>
<evidence type="ECO:0000313" key="2">
    <source>
        <dbReference type="Proteomes" id="UP001596047"/>
    </source>
</evidence>
<comment type="caution">
    <text evidence="1">The sequence shown here is derived from an EMBL/GenBank/DDBJ whole genome shotgun (WGS) entry which is preliminary data.</text>
</comment>
<dbReference type="Proteomes" id="UP001596047">
    <property type="component" value="Unassembled WGS sequence"/>
</dbReference>
<dbReference type="EMBL" id="JBHSOW010000068">
    <property type="protein sequence ID" value="MFC5651169.1"/>
    <property type="molecule type" value="Genomic_DNA"/>
</dbReference>
<proteinExistence type="predicted"/>
<organism evidence="1 2">
    <name type="scientific">Paenibacillus solisilvae</name>
    <dbReference type="NCBI Taxonomy" id="2486751"/>
    <lineage>
        <taxon>Bacteria</taxon>
        <taxon>Bacillati</taxon>
        <taxon>Bacillota</taxon>
        <taxon>Bacilli</taxon>
        <taxon>Bacillales</taxon>
        <taxon>Paenibacillaceae</taxon>
        <taxon>Paenibacillus</taxon>
    </lineage>
</organism>
<reference evidence="2" key="1">
    <citation type="journal article" date="2019" name="Int. J. Syst. Evol. Microbiol.">
        <title>The Global Catalogue of Microorganisms (GCM) 10K type strain sequencing project: providing services to taxonomists for standard genome sequencing and annotation.</title>
        <authorList>
            <consortium name="The Broad Institute Genomics Platform"/>
            <consortium name="The Broad Institute Genome Sequencing Center for Infectious Disease"/>
            <person name="Wu L."/>
            <person name="Ma J."/>
        </authorList>
    </citation>
    <scope>NUCLEOTIDE SEQUENCE [LARGE SCALE GENOMIC DNA]</scope>
    <source>
        <strain evidence="2">CGMCC 1.3240</strain>
    </source>
</reference>